<evidence type="ECO:0000313" key="2">
    <source>
        <dbReference type="EMBL" id="KAK6527396.1"/>
    </source>
</evidence>
<evidence type="ECO:0000256" key="1">
    <source>
        <dbReference type="SAM" id="MobiDB-lite"/>
    </source>
</evidence>
<dbReference type="Proteomes" id="UP001365542">
    <property type="component" value="Unassembled WGS sequence"/>
</dbReference>
<feature type="compositionally biased region" description="Basic residues" evidence="1">
    <location>
        <begin position="83"/>
        <end position="99"/>
    </location>
</feature>
<keyword evidence="3" id="KW-1185">Reference proteome</keyword>
<proteinExistence type="predicted"/>
<protein>
    <submittedName>
        <fullName evidence="2">Uncharacterized protein</fullName>
    </submittedName>
</protein>
<sequence length="154" mass="16501">MSAKGQAELGAAAAGSVYAVTQLIEGLHSQQHGASNKANEHYLKAAAGAVVAIGAYEMLKAEKESQTSNSRASETANRSKGFGVKRRHSNKHSTPSRKSRGLEAGHTRRVLEETAGAYSLGRELMGDRKHRKAHLAAEALGAIGLLKEVRRHRH</sequence>
<reference evidence="2 3" key="1">
    <citation type="submission" date="2019-10" db="EMBL/GenBank/DDBJ databases">
        <authorList>
            <person name="Palmer J.M."/>
        </authorList>
    </citation>
    <scope>NUCLEOTIDE SEQUENCE [LARGE SCALE GENOMIC DNA]</scope>
    <source>
        <strain evidence="2 3">TWF694</strain>
    </source>
</reference>
<comment type="caution">
    <text evidence="2">The sequence shown here is derived from an EMBL/GenBank/DDBJ whole genome shotgun (WGS) entry which is preliminary data.</text>
</comment>
<dbReference type="EMBL" id="JAVHJO010000015">
    <property type="protein sequence ID" value="KAK6527396.1"/>
    <property type="molecule type" value="Genomic_DNA"/>
</dbReference>
<gene>
    <name evidence="2" type="ORF">TWF694_004385</name>
</gene>
<evidence type="ECO:0000313" key="3">
    <source>
        <dbReference type="Proteomes" id="UP001365542"/>
    </source>
</evidence>
<feature type="compositionally biased region" description="Polar residues" evidence="1">
    <location>
        <begin position="66"/>
        <end position="78"/>
    </location>
</feature>
<organism evidence="2 3">
    <name type="scientific">Orbilia ellipsospora</name>
    <dbReference type="NCBI Taxonomy" id="2528407"/>
    <lineage>
        <taxon>Eukaryota</taxon>
        <taxon>Fungi</taxon>
        <taxon>Dikarya</taxon>
        <taxon>Ascomycota</taxon>
        <taxon>Pezizomycotina</taxon>
        <taxon>Orbiliomycetes</taxon>
        <taxon>Orbiliales</taxon>
        <taxon>Orbiliaceae</taxon>
        <taxon>Orbilia</taxon>
    </lineage>
</organism>
<dbReference type="AlphaFoldDB" id="A0AAV9WWJ2"/>
<feature type="region of interest" description="Disordered" evidence="1">
    <location>
        <begin position="62"/>
        <end position="108"/>
    </location>
</feature>
<name>A0AAV9WWJ2_9PEZI</name>
<accession>A0AAV9WWJ2</accession>